<dbReference type="Pfam" id="PF00015">
    <property type="entry name" value="MCPsignal"/>
    <property type="match status" value="1"/>
</dbReference>
<evidence type="ECO:0000256" key="3">
    <source>
        <dbReference type="PROSITE-ProRule" id="PRU00284"/>
    </source>
</evidence>
<feature type="transmembrane region" description="Helical" evidence="5">
    <location>
        <begin position="192"/>
        <end position="214"/>
    </location>
</feature>
<evidence type="ECO:0000259" key="6">
    <source>
        <dbReference type="PROSITE" id="PS50111"/>
    </source>
</evidence>
<dbReference type="Gene3D" id="6.10.340.10">
    <property type="match status" value="1"/>
</dbReference>
<dbReference type="RefSeq" id="WP_160360403.1">
    <property type="nucleotide sequence ID" value="NZ_WSRQ01000036.1"/>
</dbReference>
<dbReference type="CDD" id="cd06225">
    <property type="entry name" value="HAMP"/>
    <property type="match status" value="1"/>
</dbReference>
<dbReference type="GO" id="GO:0016020">
    <property type="term" value="C:membrane"/>
    <property type="evidence" value="ECO:0007669"/>
    <property type="project" value="InterPro"/>
</dbReference>
<dbReference type="PROSITE" id="PS50111">
    <property type="entry name" value="CHEMOTAXIS_TRANSDUC_2"/>
    <property type="match status" value="1"/>
</dbReference>
<dbReference type="PROSITE" id="PS50885">
    <property type="entry name" value="HAMP"/>
    <property type="match status" value="1"/>
</dbReference>
<dbReference type="GO" id="GO:0007165">
    <property type="term" value="P:signal transduction"/>
    <property type="evidence" value="ECO:0007669"/>
    <property type="project" value="UniProtKB-KW"/>
</dbReference>
<keyword evidence="4" id="KW-0175">Coiled coil</keyword>
<dbReference type="AlphaFoldDB" id="A0A964RQG3"/>
<dbReference type="InterPro" id="IPR004089">
    <property type="entry name" value="MCPsignal_dom"/>
</dbReference>
<feature type="coiled-coil region" evidence="4">
    <location>
        <begin position="290"/>
        <end position="317"/>
    </location>
</feature>
<evidence type="ECO:0000313" key="9">
    <source>
        <dbReference type="Proteomes" id="UP000656077"/>
    </source>
</evidence>
<dbReference type="SUPFAM" id="SSF58104">
    <property type="entry name" value="Methyl-accepting chemotaxis protein (MCP) signaling domain"/>
    <property type="match status" value="1"/>
</dbReference>
<dbReference type="Gene3D" id="1.10.287.950">
    <property type="entry name" value="Methyl-accepting chemotaxis protein"/>
    <property type="match status" value="1"/>
</dbReference>
<protein>
    <submittedName>
        <fullName evidence="8">HAMP domain-containing protein</fullName>
    </submittedName>
</protein>
<gene>
    <name evidence="8" type="ORF">GKZ28_18705</name>
</gene>
<accession>A0A964RQG3</accession>
<evidence type="ECO:0000256" key="5">
    <source>
        <dbReference type="SAM" id="Phobius"/>
    </source>
</evidence>
<comment type="caution">
    <text evidence="8">The sequence shown here is derived from an EMBL/GenBank/DDBJ whole genome shotgun (WGS) entry which is preliminary data.</text>
</comment>
<keyword evidence="5" id="KW-1133">Transmembrane helix</keyword>
<evidence type="ECO:0000256" key="2">
    <source>
        <dbReference type="ARBA" id="ARBA00029447"/>
    </source>
</evidence>
<evidence type="ECO:0000259" key="7">
    <source>
        <dbReference type="PROSITE" id="PS50885"/>
    </source>
</evidence>
<keyword evidence="5" id="KW-0812">Transmembrane</keyword>
<feature type="domain" description="HAMP" evidence="7">
    <location>
        <begin position="215"/>
        <end position="270"/>
    </location>
</feature>
<dbReference type="SMART" id="SM00283">
    <property type="entry name" value="MA"/>
    <property type="match status" value="1"/>
</dbReference>
<name>A0A964RQG3_9CLOT</name>
<keyword evidence="5" id="KW-0472">Membrane</keyword>
<dbReference type="InterPro" id="IPR003660">
    <property type="entry name" value="HAMP_dom"/>
</dbReference>
<dbReference type="Proteomes" id="UP000656077">
    <property type="component" value="Unassembled WGS sequence"/>
</dbReference>
<feature type="domain" description="Methyl-accepting transducer" evidence="6">
    <location>
        <begin position="289"/>
        <end position="526"/>
    </location>
</feature>
<dbReference type="PANTHER" id="PTHR32089">
    <property type="entry name" value="METHYL-ACCEPTING CHEMOTAXIS PROTEIN MCPB"/>
    <property type="match status" value="1"/>
</dbReference>
<evidence type="ECO:0000256" key="1">
    <source>
        <dbReference type="ARBA" id="ARBA00023224"/>
    </source>
</evidence>
<evidence type="ECO:0000313" key="8">
    <source>
        <dbReference type="EMBL" id="MVX65713.1"/>
    </source>
</evidence>
<reference evidence="8" key="1">
    <citation type="submission" date="2019-12" db="EMBL/GenBank/DDBJ databases">
        <title>Microbes associate with the intestines of laboratory mice.</title>
        <authorList>
            <person name="Navarre W."/>
            <person name="Wong E."/>
        </authorList>
    </citation>
    <scope>NUCLEOTIDE SEQUENCE</scope>
    <source>
        <strain evidence="8">NM79_F5</strain>
    </source>
</reference>
<dbReference type="EMBL" id="WSRQ01000036">
    <property type="protein sequence ID" value="MVX65713.1"/>
    <property type="molecule type" value="Genomic_DNA"/>
</dbReference>
<dbReference type="PANTHER" id="PTHR32089:SF112">
    <property type="entry name" value="LYSOZYME-LIKE PROTEIN-RELATED"/>
    <property type="match status" value="1"/>
</dbReference>
<sequence length="576" mass="64692">MIKDMKIKYKLFLLIIIFILGFSVFGFYTNKVITDTKINGYTYKQIIMGKDLISDILPPPEYIIESHLTTLELLNEDDKSKIEELAKYEEKLESCYNEHHELWVNDLPESEMKRIFVEDSYKSAEEYFNVLNNEFIPYIKNGDKENAKSILNNKLQELYNNHRNSIDKVVELANKNNLSIEESVNNKLKFDYIMSILIAFIIIIAVVAFCMYIIKSITCPLSFLKKHIQSISTGNLRGSIPEKWLDSKDELGDITRATNEMHNSLKEIVQAIMMETKNINDVITISSNNIIEITGNLEEASAVIEELSAEVEETAASTEEINAISEEIETAVEHISDKAQDGAISANKINSRASALKDGSVMLQKQATEAHSSIKQAMNEALDKIKSVEKIKMLTNAIFNISEQTNLLALNAAIESARAGEAGRGFSIVAEEIRKLAENSKITVNEIHNVVDIIFEAVNNLSDVSKQTLTYIETKVLDSYKESVLVGENYEKDALYIKNLVSDLSATSEELLASIKTITESLKEISTANNECSTGTSEVADKILNIKNNSNDVQIETENLKHGMKHLNSLVLKFSI</sequence>
<evidence type="ECO:0000256" key="4">
    <source>
        <dbReference type="SAM" id="Coils"/>
    </source>
</evidence>
<proteinExistence type="inferred from homology"/>
<organism evidence="8 9">
    <name type="scientific">Clostridium chromiireducens</name>
    <dbReference type="NCBI Taxonomy" id="225345"/>
    <lineage>
        <taxon>Bacteria</taxon>
        <taxon>Bacillati</taxon>
        <taxon>Bacillota</taxon>
        <taxon>Clostridia</taxon>
        <taxon>Eubacteriales</taxon>
        <taxon>Clostridiaceae</taxon>
        <taxon>Clostridium</taxon>
    </lineage>
</organism>
<comment type="similarity">
    <text evidence="2">Belongs to the methyl-accepting chemotaxis (MCP) protein family.</text>
</comment>
<keyword evidence="1 3" id="KW-0807">Transducer</keyword>